<evidence type="ECO:0000313" key="10">
    <source>
        <dbReference type="Proteomes" id="UP000030103"/>
    </source>
</evidence>
<dbReference type="OrthoDB" id="1100079at2"/>
<protein>
    <submittedName>
        <fullName evidence="9">SusD family</fullName>
    </submittedName>
</protein>
<reference evidence="9 11" key="2">
    <citation type="submission" date="2018-06" db="EMBL/GenBank/DDBJ databases">
        <authorList>
            <consortium name="Pathogen Informatics"/>
            <person name="Doyle S."/>
        </authorList>
    </citation>
    <scope>NUCLEOTIDE SEQUENCE [LARGE SCALE GENOMIC DNA]</scope>
    <source>
        <strain evidence="9 11">NCTC11632</strain>
    </source>
</reference>
<dbReference type="InterPro" id="IPR033985">
    <property type="entry name" value="SusD-like_N"/>
</dbReference>
<evidence type="ECO:0000256" key="5">
    <source>
        <dbReference type="ARBA" id="ARBA00023237"/>
    </source>
</evidence>
<evidence type="ECO:0000259" key="6">
    <source>
        <dbReference type="Pfam" id="PF07980"/>
    </source>
</evidence>
<keyword evidence="3" id="KW-0732">Signal</keyword>
<dbReference type="PROSITE" id="PS51257">
    <property type="entry name" value="PROKAR_LIPOPROTEIN"/>
    <property type="match status" value="1"/>
</dbReference>
<dbReference type="eggNOG" id="COG1834">
    <property type="taxonomic scope" value="Bacteria"/>
</dbReference>
<sequence length="498" mass="57056">MKNLKYIALLCVTVILTSCGRDFLEPEVKNYITEEEKNELQKDPKTLANLVTASIAINYNTLQGFWASHDDFGLRAFQLATDMMTADIAYYGGWFQYDYMYGNFEANYRRTNSTWGQWYDVVAKVNVVLRDFFPGDTTDPALLASKATPLALRGIAYYHLANFYQATYIGHEDKMGVPLPLKPEDENFPRATLRETYARIVDDLSTAVKYGSVTPDHTDVDKSVAAAYLAKAYADMKQWDKVEEYAKIAQEGAADAVLAFPPSWNVGNGDVLWGFDVTPITSTLWASFYSHMDPTLKYYAGGGQEKYIYNWLYAQMGKKDVRKSLFIHNADNPEIAKKLGFENYVDKEGKEHNFDYIAVKFKTKPDEAANTDYVYLRVQDPILLEIEALVEQNKLPAATAKLKAFMTPRDEDFKPGATQEELRKQVRIQRRIELWGEGTAWFDLRRWNEEVDRTLAPEGGETNHGYILKKNLNDIENIHKIPQREINNNKNLKQNDEE</sequence>
<evidence type="ECO:0000259" key="7">
    <source>
        <dbReference type="Pfam" id="PF14322"/>
    </source>
</evidence>
<dbReference type="Proteomes" id="UP000254156">
    <property type="component" value="Unassembled WGS sequence"/>
</dbReference>
<dbReference type="Pfam" id="PF14322">
    <property type="entry name" value="SusD-like_3"/>
    <property type="match status" value="1"/>
</dbReference>
<evidence type="ECO:0000256" key="3">
    <source>
        <dbReference type="ARBA" id="ARBA00022729"/>
    </source>
</evidence>
<evidence type="ECO:0000256" key="4">
    <source>
        <dbReference type="ARBA" id="ARBA00023136"/>
    </source>
</evidence>
<gene>
    <name evidence="8" type="ORF">HQ47_08130</name>
    <name evidence="9" type="ORF">NCTC11632_00158</name>
</gene>
<evidence type="ECO:0000313" key="8">
    <source>
        <dbReference type="EMBL" id="KGN73418.1"/>
    </source>
</evidence>
<dbReference type="InterPro" id="IPR012944">
    <property type="entry name" value="SusD_RagB_dom"/>
</dbReference>
<organism evidence="8 10">
    <name type="scientific">Porphyromonas macacae</name>
    <dbReference type="NCBI Taxonomy" id="28115"/>
    <lineage>
        <taxon>Bacteria</taxon>
        <taxon>Pseudomonadati</taxon>
        <taxon>Bacteroidota</taxon>
        <taxon>Bacteroidia</taxon>
        <taxon>Bacteroidales</taxon>
        <taxon>Porphyromonadaceae</taxon>
        <taxon>Porphyromonas</taxon>
    </lineage>
</organism>
<keyword evidence="4" id="KW-0472">Membrane</keyword>
<dbReference type="InterPro" id="IPR011990">
    <property type="entry name" value="TPR-like_helical_dom_sf"/>
</dbReference>
<feature type="domain" description="RagB/SusD" evidence="6">
    <location>
        <begin position="363"/>
        <end position="496"/>
    </location>
</feature>
<evidence type="ECO:0000313" key="11">
    <source>
        <dbReference type="Proteomes" id="UP000254156"/>
    </source>
</evidence>
<dbReference type="Gene3D" id="1.25.40.390">
    <property type="match status" value="1"/>
</dbReference>
<dbReference type="STRING" id="28115.HQ47_08130"/>
<feature type="domain" description="SusD-like N-terminal" evidence="7">
    <location>
        <begin position="88"/>
        <end position="233"/>
    </location>
</feature>
<evidence type="ECO:0000313" key="9">
    <source>
        <dbReference type="EMBL" id="SUB88097.1"/>
    </source>
</evidence>
<dbReference type="GO" id="GO:0009279">
    <property type="term" value="C:cell outer membrane"/>
    <property type="evidence" value="ECO:0007669"/>
    <property type="project" value="UniProtKB-SubCell"/>
</dbReference>
<dbReference type="Pfam" id="PF07980">
    <property type="entry name" value="SusD_RagB"/>
    <property type="match status" value="1"/>
</dbReference>
<name>A0A0A2E3F6_9PORP</name>
<keyword evidence="10" id="KW-1185">Reference proteome</keyword>
<proteinExistence type="inferred from homology"/>
<keyword evidence="5" id="KW-0998">Cell outer membrane</keyword>
<dbReference type="EMBL" id="UGTF01000002">
    <property type="protein sequence ID" value="SUB88097.1"/>
    <property type="molecule type" value="Genomic_DNA"/>
</dbReference>
<dbReference type="Proteomes" id="UP000030103">
    <property type="component" value="Unassembled WGS sequence"/>
</dbReference>
<reference evidence="8 10" key="1">
    <citation type="submission" date="2014-09" db="EMBL/GenBank/DDBJ databases">
        <title>Draft Genome Sequence of Porphyromonas macacae COT-192_OH2859.</title>
        <authorList>
            <person name="Wallis C."/>
            <person name="Deusch O."/>
            <person name="O'Flynn C."/>
            <person name="Davis I."/>
            <person name="Horsfall A."/>
            <person name="Kirkwood N."/>
            <person name="Harris S."/>
            <person name="Eisen J.A."/>
            <person name="Coil D.A."/>
            <person name="Darling A.E."/>
            <person name="Jospin G."/>
            <person name="Alexiev A."/>
        </authorList>
    </citation>
    <scope>NUCLEOTIDE SEQUENCE [LARGE SCALE GENOMIC DNA]</scope>
    <source>
        <strain evidence="10">COT-192 OH2859</strain>
        <strain evidence="8">COT-192_OH2859</strain>
    </source>
</reference>
<dbReference type="SUPFAM" id="SSF48452">
    <property type="entry name" value="TPR-like"/>
    <property type="match status" value="1"/>
</dbReference>
<dbReference type="EMBL" id="JRFA01000023">
    <property type="protein sequence ID" value="KGN73418.1"/>
    <property type="molecule type" value="Genomic_DNA"/>
</dbReference>
<comment type="similarity">
    <text evidence="2">Belongs to the SusD family.</text>
</comment>
<accession>A0A0A2E3F6</accession>
<dbReference type="RefSeq" id="WP_036874588.1">
    <property type="nucleotide sequence ID" value="NZ_JRFA01000023.1"/>
</dbReference>
<dbReference type="AlphaFoldDB" id="A0A0A2E3F6"/>
<comment type="subcellular location">
    <subcellularLocation>
        <location evidence="1">Cell outer membrane</location>
    </subcellularLocation>
</comment>
<evidence type="ECO:0000256" key="2">
    <source>
        <dbReference type="ARBA" id="ARBA00006275"/>
    </source>
</evidence>
<evidence type="ECO:0000256" key="1">
    <source>
        <dbReference type="ARBA" id="ARBA00004442"/>
    </source>
</evidence>